<dbReference type="Proteomes" id="UP000193907">
    <property type="component" value="Unassembled WGS sequence"/>
</dbReference>
<feature type="transmembrane region" description="Helical" evidence="1">
    <location>
        <begin position="92"/>
        <end position="110"/>
    </location>
</feature>
<protein>
    <recommendedName>
        <fullName evidence="6">Integral membrane protein</fullName>
    </recommendedName>
</protein>
<keyword evidence="1" id="KW-0812">Transmembrane</keyword>
<dbReference type="RefSeq" id="WP_062539367.1">
    <property type="nucleotide sequence ID" value="NZ_BBUN01000101.1"/>
</dbReference>
<evidence type="ECO:0000313" key="3">
    <source>
        <dbReference type="EMBL" id="PIB80441.1"/>
    </source>
</evidence>
<sequence>MIRVLSISCGLLMVAAVGIGTHGQTLVAAVLAAAAVVAGTVFRPAATLAVLLTVAAVVLANPAPTVAAVSGLAAAGYLVLRHATGLDMVSGASILGAVGFTLAGLVATAFPLELPWLPLVAPLAILAIYVVAIRPFTADPGDRGLRPGAPPDGGRG</sequence>
<evidence type="ECO:0008006" key="6">
    <source>
        <dbReference type="Google" id="ProtNLM"/>
    </source>
</evidence>
<comment type="caution">
    <text evidence="2">The sequence shown here is derived from an EMBL/GenBank/DDBJ whole genome shotgun (WGS) entry which is preliminary data.</text>
</comment>
<gene>
    <name evidence="2" type="ORF">AWB95_04250</name>
    <name evidence="3" type="ORF">CQY23_02495</name>
</gene>
<dbReference type="STRING" id="28045.AWB95_04250"/>
<evidence type="ECO:0000313" key="4">
    <source>
        <dbReference type="Proteomes" id="UP000193907"/>
    </source>
</evidence>
<dbReference type="EMBL" id="LQOM01000016">
    <property type="protein sequence ID" value="ORV18038.1"/>
    <property type="molecule type" value="Genomic_DNA"/>
</dbReference>
<evidence type="ECO:0000313" key="5">
    <source>
        <dbReference type="Proteomes" id="UP000230971"/>
    </source>
</evidence>
<accession>A0A1X1RUB4</accession>
<proteinExistence type="predicted"/>
<dbReference type="EMBL" id="PDKV01000002">
    <property type="protein sequence ID" value="PIB80441.1"/>
    <property type="molecule type" value="Genomic_DNA"/>
</dbReference>
<evidence type="ECO:0000256" key="1">
    <source>
        <dbReference type="SAM" id="Phobius"/>
    </source>
</evidence>
<dbReference type="Proteomes" id="UP000230971">
    <property type="component" value="Unassembled WGS sequence"/>
</dbReference>
<dbReference type="OrthoDB" id="4753328at2"/>
<keyword evidence="1" id="KW-0472">Membrane</keyword>
<organism evidence="2 4">
    <name type="scientific">Mycobacterium celatum</name>
    <dbReference type="NCBI Taxonomy" id="28045"/>
    <lineage>
        <taxon>Bacteria</taxon>
        <taxon>Bacillati</taxon>
        <taxon>Actinomycetota</taxon>
        <taxon>Actinomycetes</taxon>
        <taxon>Mycobacteriales</taxon>
        <taxon>Mycobacteriaceae</taxon>
        <taxon>Mycobacterium</taxon>
    </lineage>
</organism>
<reference evidence="3 5" key="2">
    <citation type="journal article" date="2017" name="Infect. Genet. Evol.">
        <title>The new phylogeny of the genus Mycobacterium: The old and the news.</title>
        <authorList>
            <person name="Tortoli E."/>
            <person name="Fedrizzi T."/>
            <person name="Meehan C.J."/>
            <person name="Trovato A."/>
            <person name="Grottola A."/>
            <person name="Giacobazzi E."/>
            <person name="Serpini G.F."/>
            <person name="Tagliazucchi S."/>
            <person name="Fabio A."/>
            <person name="Bettua C."/>
            <person name="Bertorelli R."/>
            <person name="Frascaro F."/>
            <person name="De Sanctis V."/>
            <person name="Pecorari M."/>
            <person name="Jousson O."/>
            <person name="Segata N."/>
            <person name="Cirillo D.M."/>
        </authorList>
    </citation>
    <scope>NUCLEOTIDE SEQUENCE [LARGE SCALE GENOMIC DNA]</scope>
    <source>
        <strain evidence="3 5">NCTC 12882</strain>
    </source>
</reference>
<name>A0A1X1RUB4_MYCCE</name>
<keyword evidence="4" id="KW-1185">Reference proteome</keyword>
<evidence type="ECO:0000313" key="2">
    <source>
        <dbReference type="EMBL" id="ORV18038.1"/>
    </source>
</evidence>
<keyword evidence="1" id="KW-1133">Transmembrane helix</keyword>
<feature type="transmembrane region" description="Helical" evidence="1">
    <location>
        <begin position="48"/>
        <end position="80"/>
    </location>
</feature>
<feature type="transmembrane region" description="Helical" evidence="1">
    <location>
        <begin position="116"/>
        <end position="136"/>
    </location>
</feature>
<dbReference type="AlphaFoldDB" id="A0A1X1RUB4"/>
<reference evidence="2 4" key="1">
    <citation type="submission" date="2016-01" db="EMBL/GenBank/DDBJ databases">
        <title>The new phylogeny of the genus Mycobacterium.</title>
        <authorList>
            <person name="Tarcisio F."/>
            <person name="Conor M."/>
            <person name="Antonella G."/>
            <person name="Elisabetta G."/>
            <person name="Giulia F.S."/>
            <person name="Sara T."/>
            <person name="Anna F."/>
            <person name="Clotilde B."/>
            <person name="Roberto B."/>
            <person name="Veronica D.S."/>
            <person name="Fabio R."/>
            <person name="Monica P."/>
            <person name="Olivier J."/>
            <person name="Enrico T."/>
            <person name="Nicola S."/>
        </authorList>
    </citation>
    <scope>NUCLEOTIDE SEQUENCE [LARGE SCALE GENOMIC DNA]</scope>
    <source>
        <strain evidence="2 4">DSM 44243</strain>
    </source>
</reference>